<dbReference type="STRING" id="178035.A0A154P4X5"/>
<dbReference type="AlphaFoldDB" id="A0A154P4X5"/>
<name>A0A154P4X5_DUFNO</name>
<evidence type="ECO:0000313" key="3">
    <source>
        <dbReference type="Proteomes" id="UP000076502"/>
    </source>
</evidence>
<organism evidence="2 3">
    <name type="scientific">Dufourea novaeangliae</name>
    <name type="common">Sweat bee</name>
    <dbReference type="NCBI Taxonomy" id="178035"/>
    <lineage>
        <taxon>Eukaryota</taxon>
        <taxon>Metazoa</taxon>
        <taxon>Ecdysozoa</taxon>
        <taxon>Arthropoda</taxon>
        <taxon>Hexapoda</taxon>
        <taxon>Insecta</taxon>
        <taxon>Pterygota</taxon>
        <taxon>Neoptera</taxon>
        <taxon>Endopterygota</taxon>
        <taxon>Hymenoptera</taxon>
        <taxon>Apocrita</taxon>
        <taxon>Aculeata</taxon>
        <taxon>Apoidea</taxon>
        <taxon>Anthophila</taxon>
        <taxon>Halictidae</taxon>
        <taxon>Rophitinae</taxon>
        <taxon>Dufourea</taxon>
    </lineage>
</organism>
<evidence type="ECO:0000313" key="2">
    <source>
        <dbReference type="EMBL" id="KZC06979.1"/>
    </source>
</evidence>
<dbReference type="EMBL" id="KQ434819">
    <property type="protein sequence ID" value="KZC06979.1"/>
    <property type="molecule type" value="Genomic_DNA"/>
</dbReference>
<sequence length="58" mass="6644">MVHVLKQREMNSSPSEDRYSEDAALLETPLPESLRYKWQLKPMSVAVACVSALPNRRN</sequence>
<dbReference type="Proteomes" id="UP000076502">
    <property type="component" value="Unassembled WGS sequence"/>
</dbReference>
<proteinExistence type="predicted"/>
<gene>
    <name evidence="2" type="ORF">WN55_08216</name>
</gene>
<protein>
    <submittedName>
        <fullName evidence="2">Uncharacterized protein</fullName>
    </submittedName>
</protein>
<feature type="region of interest" description="Disordered" evidence="1">
    <location>
        <begin position="1"/>
        <end position="22"/>
    </location>
</feature>
<dbReference type="OrthoDB" id="5950649at2759"/>
<keyword evidence="3" id="KW-1185">Reference proteome</keyword>
<evidence type="ECO:0000256" key="1">
    <source>
        <dbReference type="SAM" id="MobiDB-lite"/>
    </source>
</evidence>
<accession>A0A154P4X5</accession>
<reference evidence="2 3" key="1">
    <citation type="submission" date="2015-07" db="EMBL/GenBank/DDBJ databases">
        <title>The genome of Dufourea novaeangliae.</title>
        <authorList>
            <person name="Pan H."/>
            <person name="Kapheim K."/>
        </authorList>
    </citation>
    <scope>NUCLEOTIDE SEQUENCE [LARGE SCALE GENOMIC DNA]</scope>
    <source>
        <strain evidence="2">0120121106</strain>
        <tissue evidence="2">Whole body</tissue>
    </source>
</reference>